<keyword evidence="2" id="KW-0963">Cytoplasm</keyword>
<dbReference type="InterPro" id="IPR000551">
    <property type="entry name" value="MerR-type_HTH_dom"/>
</dbReference>
<dbReference type="OrthoDB" id="9802944at2"/>
<keyword evidence="4" id="KW-0238">DNA-binding</keyword>
<dbReference type="PROSITE" id="PS00552">
    <property type="entry name" value="HTH_MERR_1"/>
    <property type="match status" value="1"/>
</dbReference>
<dbReference type="RefSeq" id="WP_086089453.1">
    <property type="nucleotide sequence ID" value="NZ_CP021112.1"/>
</dbReference>
<keyword evidence="7" id="KW-1185">Reference proteome</keyword>
<reference evidence="6 7" key="1">
    <citation type="submission" date="2017-05" db="EMBL/GenBank/DDBJ databases">
        <title>Full genome sequence of Pseudorhodoplanes sinuspersici.</title>
        <authorList>
            <person name="Dastgheib S.M.M."/>
            <person name="Shavandi M."/>
            <person name="Tirandaz H."/>
        </authorList>
    </citation>
    <scope>NUCLEOTIDE SEQUENCE [LARGE SCALE GENOMIC DNA]</scope>
    <source>
        <strain evidence="6 7">RIPI110</strain>
    </source>
</reference>
<dbReference type="PRINTS" id="PR00040">
    <property type="entry name" value="HTHMERR"/>
</dbReference>
<evidence type="ECO:0000256" key="4">
    <source>
        <dbReference type="ARBA" id="ARBA00023125"/>
    </source>
</evidence>
<keyword evidence="5" id="KW-0804">Transcription</keyword>
<comment type="subcellular location">
    <subcellularLocation>
        <location evidence="1">Cytoplasm</location>
    </subcellularLocation>
</comment>
<protein>
    <submittedName>
        <fullName evidence="6">Cu(I)-responsive transcriptional regulator</fullName>
    </submittedName>
</protein>
<dbReference type="PANTHER" id="PTHR30204:SF94">
    <property type="entry name" value="HEAVY METAL-DEPENDENT TRANSCRIPTIONAL REGULATOR HI_0293-RELATED"/>
    <property type="match status" value="1"/>
</dbReference>
<dbReference type="Pfam" id="PF09278">
    <property type="entry name" value="MerR-DNA-bind"/>
    <property type="match status" value="1"/>
</dbReference>
<dbReference type="SMART" id="SM00422">
    <property type="entry name" value="HTH_MERR"/>
    <property type="match status" value="1"/>
</dbReference>
<evidence type="ECO:0000313" key="6">
    <source>
        <dbReference type="EMBL" id="ARQ01058.1"/>
    </source>
</evidence>
<dbReference type="AlphaFoldDB" id="A0A1W6ZUW0"/>
<dbReference type="KEGG" id="psin:CAK95_19620"/>
<accession>A0A1W6ZUW0</accession>
<evidence type="ECO:0000256" key="3">
    <source>
        <dbReference type="ARBA" id="ARBA00023015"/>
    </source>
</evidence>
<dbReference type="STRING" id="1235591.CAK95_19620"/>
<dbReference type="InterPro" id="IPR015358">
    <property type="entry name" value="Tscrpt_reg_MerR_DNA-bd"/>
</dbReference>
<proteinExistence type="predicted"/>
<dbReference type="PROSITE" id="PS50937">
    <property type="entry name" value="HTH_MERR_2"/>
    <property type="match status" value="1"/>
</dbReference>
<dbReference type="Gene3D" id="1.10.1660.10">
    <property type="match status" value="1"/>
</dbReference>
<gene>
    <name evidence="6" type="ORF">CAK95_19620</name>
</gene>
<evidence type="ECO:0000313" key="7">
    <source>
        <dbReference type="Proteomes" id="UP000194137"/>
    </source>
</evidence>
<dbReference type="GO" id="GO:0003700">
    <property type="term" value="F:DNA-binding transcription factor activity"/>
    <property type="evidence" value="ECO:0007669"/>
    <property type="project" value="InterPro"/>
</dbReference>
<dbReference type="Proteomes" id="UP000194137">
    <property type="component" value="Chromosome"/>
</dbReference>
<dbReference type="NCBIfam" id="TIGR02044">
    <property type="entry name" value="CueR"/>
    <property type="match status" value="1"/>
</dbReference>
<dbReference type="GO" id="GO:0003677">
    <property type="term" value="F:DNA binding"/>
    <property type="evidence" value="ECO:0007669"/>
    <property type="project" value="UniProtKB-KW"/>
</dbReference>
<dbReference type="InterPro" id="IPR011789">
    <property type="entry name" value="CueR"/>
</dbReference>
<dbReference type="SUPFAM" id="SSF46955">
    <property type="entry name" value="Putative DNA-binding domain"/>
    <property type="match status" value="1"/>
</dbReference>
<evidence type="ECO:0000256" key="1">
    <source>
        <dbReference type="ARBA" id="ARBA00004496"/>
    </source>
</evidence>
<dbReference type="GO" id="GO:0005507">
    <property type="term" value="F:copper ion binding"/>
    <property type="evidence" value="ECO:0007669"/>
    <property type="project" value="InterPro"/>
</dbReference>
<keyword evidence="3" id="KW-0805">Transcription regulation</keyword>
<organism evidence="6 7">
    <name type="scientific">Pseudorhodoplanes sinuspersici</name>
    <dbReference type="NCBI Taxonomy" id="1235591"/>
    <lineage>
        <taxon>Bacteria</taxon>
        <taxon>Pseudomonadati</taxon>
        <taxon>Pseudomonadota</taxon>
        <taxon>Alphaproteobacteria</taxon>
        <taxon>Hyphomicrobiales</taxon>
        <taxon>Pseudorhodoplanes</taxon>
    </lineage>
</organism>
<name>A0A1W6ZUW0_9HYPH</name>
<evidence type="ECO:0000256" key="5">
    <source>
        <dbReference type="ARBA" id="ARBA00023163"/>
    </source>
</evidence>
<dbReference type="PANTHER" id="PTHR30204">
    <property type="entry name" value="REDOX-CYCLING DRUG-SENSING TRANSCRIPTIONAL ACTIVATOR SOXR"/>
    <property type="match status" value="1"/>
</dbReference>
<sequence>MNIGQASRSSGVSAKMIRYYESIGLLPEAARKESGYRDYDTMDVHRLAFVRRARDLGFSIEMIRELLLLWSDRDRGNADVRAVANVHIAELQAQALKLEEMIATLRHLVKSCRGENRAECPIMADLSRGAAPPPPKWPQRKSGLAVRARA</sequence>
<dbReference type="InterPro" id="IPR009061">
    <property type="entry name" value="DNA-bd_dom_put_sf"/>
</dbReference>
<dbReference type="Pfam" id="PF00376">
    <property type="entry name" value="MerR"/>
    <property type="match status" value="1"/>
</dbReference>
<dbReference type="GO" id="GO:0045893">
    <property type="term" value="P:positive regulation of DNA-templated transcription"/>
    <property type="evidence" value="ECO:0007669"/>
    <property type="project" value="InterPro"/>
</dbReference>
<dbReference type="EMBL" id="CP021112">
    <property type="protein sequence ID" value="ARQ01058.1"/>
    <property type="molecule type" value="Genomic_DNA"/>
</dbReference>
<evidence type="ECO:0000256" key="2">
    <source>
        <dbReference type="ARBA" id="ARBA00022490"/>
    </source>
</evidence>
<dbReference type="InterPro" id="IPR047057">
    <property type="entry name" value="MerR_fam"/>
</dbReference>
<dbReference type="GO" id="GO:0005737">
    <property type="term" value="C:cytoplasm"/>
    <property type="evidence" value="ECO:0007669"/>
    <property type="project" value="UniProtKB-SubCell"/>
</dbReference>